<evidence type="ECO:0000256" key="14">
    <source>
        <dbReference type="ARBA" id="ARBA00023204"/>
    </source>
</evidence>
<dbReference type="AlphaFoldDB" id="A0A8K0VZL7"/>
<evidence type="ECO:0000256" key="13">
    <source>
        <dbReference type="ARBA" id="ARBA00023125"/>
    </source>
</evidence>
<dbReference type="InterPro" id="IPR013083">
    <property type="entry name" value="Znf_RING/FYVE/PHD"/>
</dbReference>
<sequence>MSRQFQIHFGSDSRKRQPSVAKAFARSRDHETSKTRRRVARDSTPPSSQPHSATTRPPPKDFMDPAFDLPDSTDWISTSLPAFEALEAALRCEVCKEFLSNPVITSCSHTFCSICIRRCIATDGKCPSCKTACSSDKLAPNIAVREVVMRFQDARPKALEMARKDKEDAQNGSAKKRKLDDTDLEDGEPTRQTRSRQTQSSGRRNQGTDSTPIEVADSEEDGEGDEEFLPEGMAKCPICNSAMKAEQVYNHLDICPGQSASQGRSTRSKTKPTFPNPLQRRQKEASPPPTRLSQLNYAMLKEGALRKKLSEIGIPNWGTKDLLKRRHIEWLNIYNSNCDADESVRKSKQQLKRELDEWENTQGGRADSKESRIMKKDFDGNGHAKSHKTDFDDLIAIARAKRTVPKPEEGGEPASAADSGTGHNAQSLDPTPPEPPNSESQNPQPPHEPGIHTSPTHEPDHHLFETHEPNPQRPYENNESALSTIRAKVAAANQTGSTMATLSRTPSLSEDSRHQEGIANPLGSPTARKVPMFAVPEQPVRDLDTSGAMQ</sequence>
<keyword evidence="9 16" id="KW-0863">Zinc-finger</keyword>
<comment type="caution">
    <text evidence="21">The sequence shown here is derived from an EMBL/GenBank/DDBJ whole genome shotgun (WGS) entry which is preliminary data.</text>
</comment>
<keyword evidence="14 17" id="KW-0234">DNA repair</keyword>
<feature type="compositionally biased region" description="Polar residues" evidence="18">
    <location>
        <begin position="492"/>
        <end position="509"/>
    </location>
</feature>
<evidence type="ECO:0000256" key="18">
    <source>
        <dbReference type="SAM" id="MobiDB-lite"/>
    </source>
</evidence>
<dbReference type="GO" id="GO:0008270">
    <property type="term" value="F:zinc ion binding"/>
    <property type="evidence" value="ECO:0007669"/>
    <property type="project" value="UniProtKB-KW"/>
</dbReference>
<protein>
    <recommendedName>
        <fullName evidence="5 17">Postreplication repair E3 ubiquitin-protein ligase RAD18</fullName>
        <ecNumber evidence="17">2.3.2.27</ecNumber>
    </recommendedName>
    <alternativeName>
        <fullName evidence="17">RING-type E3 ubiquitin transferase RAD18</fullName>
    </alternativeName>
</protein>
<dbReference type="InterPro" id="IPR001841">
    <property type="entry name" value="Znf_RING"/>
</dbReference>
<dbReference type="EMBL" id="JAGMVJ010000007">
    <property type="protein sequence ID" value="KAH7088897.1"/>
    <property type="molecule type" value="Genomic_DNA"/>
</dbReference>
<evidence type="ECO:0000259" key="20">
    <source>
        <dbReference type="PROSITE" id="PS50800"/>
    </source>
</evidence>
<dbReference type="GO" id="GO:0003755">
    <property type="term" value="F:peptidyl-prolyl cis-trans isomerase activity"/>
    <property type="evidence" value="ECO:0007669"/>
    <property type="project" value="UniProtKB-KW"/>
</dbReference>
<dbReference type="UniPathway" id="UPA00143"/>
<comment type="similarity">
    <text evidence="4 17">Belongs to the RAD18 family.</text>
</comment>
<evidence type="ECO:0000256" key="7">
    <source>
        <dbReference type="ARBA" id="ARBA00022723"/>
    </source>
</evidence>
<dbReference type="SMART" id="SM00184">
    <property type="entry name" value="RING"/>
    <property type="match status" value="1"/>
</dbReference>
<keyword evidence="22" id="KW-1185">Reference proteome</keyword>
<evidence type="ECO:0000256" key="4">
    <source>
        <dbReference type="ARBA" id="ARBA00009506"/>
    </source>
</evidence>
<feature type="region of interest" description="Disordered" evidence="18">
    <location>
        <begin position="161"/>
        <end position="229"/>
    </location>
</feature>
<keyword evidence="7 17" id="KW-0479">Metal-binding</keyword>
<feature type="region of interest" description="Disordered" evidence="18">
    <location>
        <begin position="1"/>
        <end position="61"/>
    </location>
</feature>
<keyword evidence="10 17" id="KW-0833">Ubl conjugation pathway</keyword>
<evidence type="ECO:0000256" key="1">
    <source>
        <dbReference type="ARBA" id="ARBA00000900"/>
    </source>
</evidence>
<evidence type="ECO:0000256" key="10">
    <source>
        <dbReference type="ARBA" id="ARBA00022786"/>
    </source>
</evidence>
<evidence type="ECO:0000256" key="2">
    <source>
        <dbReference type="ARBA" id="ARBA00004123"/>
    </source>
</evidence>
<dbReference type="SMART" id="SM00504">
    <property type="entry name" value="Ubox"/>
    <property type="match status" value="1"/>
</dbReference>
<dbReference type="Pfam" id="PF13923">
    <property type="entry name" value="zf-C3HC4_2"/>
    <property type="match status" value="1"/>
</dbReference>
<feature type="region of interest" description="Disordered" evidence="18">
    <location>
        <begin position="259"/>
        <end position="291"/>
    </location>
</feature>
<dbReference type="GO" id="GO:0006301">
    <property type="term" value="P:DNA damage tolerance"/>
    <property type="evidence" value="ECO:0007669"/>
    <property type="project" value="InterPro"/>
</dbReference>
<dbReference type="InterPro" id="IPR039577">
    <property type="entry name" value="Rad18"/>
</dbReference>
<evidence type="ECO:0000256" key="9">
    <source>
        <dbReference type="ARBA" id="ARBA00022771"/>
    </source>
</evidence>
<evidence type="ECO:0000256" key="17">
    <source>
        <dbReference type="RuleBase" id="RU368093"/>
    </source>
</evidence>
<accession>A0A8K0VZL7</accession>
<dbReference type="GO" id="GO:0097505">
    <property type="term" value="C:Rad6-Rad18 complex"/>
    <property type="evidence" value="ECO:0007669"/>
    <property type="project" value="TreeGrafter"/>
</dbReference>
<comment type="pathway">
    <text evidence="3 17">Protein modification; protein ubiquitination.</text>
</comment>
<dbReference type="NCBIfam" id="TIGR00599">
    <property type="entry name" value="rad18"/>
    <property type="match status" value="1"/>
</dbReference>
<comment type="subunit">
    <text evidence="17">Interacts with E2 UBC2, forming a complex with ubiquitin ligase activity.</text>
</comment>
<evidence type="ECO:0000256" key="5">
    <source>
        <dbReference type="ARBA" id="ARBA00015551"/>
    </source>
</evidence>
<dbReference type="PROSITE" id="PS00518">
    <property type="entry name" value="ZF_RING_1"/>
    <property type="match status" value="1"/>
</dbReference>
<evidence type="ECO:0000256" key="12">
    <source>
        <dbReference type="ARBA" id="ARBA00023110"/>
    </source>
</evidence>
<feature type="compositionally biased region" description="Acidic residues" evidence="18">
    <location>
        <begin position="216"/>
        <end position="229"/>
    </location>
</feature>
<evidence type="ECO:0000259" key="19">
    <source>
        <dbReference type="PROSITE" id="PS50089"/>
    </source>
</evidence>
<dbReference type="GO" id="GO:0005634">
    <property type="term" value="C:nucleus"/>
    <property type="evidence" value="ECO:0007669"/>
    <property type="project" value="UniProtKB-SubCell"/>
</dbReference>
<dbReference type="PANTHER" id="PTHR14134">
    <property type="entry name" value="E3 UBIQUITIN-PROTEIN LIGASE RAD18"/>
    <property type="match status" value="1"/>
</dbReference>
<comment type="function">
    <text evidence="17">E3 RING-finger protein, member of the UBC2/RAD6 epistasis group. Associates to the E2 ubiquitin conjugating enzyme UBC2/RAD6 to form the UBC2-RAD18 ubiquitin ligase complex involved in postreplicative repair (PRR) of damaged DNA.</text>
</comment>
<feature type="compositionally biased region" description="Polar residues" evidence="18">
    <location>
        <begin position="202"/>
        <end position="211"/>
    </location>
</feature>
<dbReference type="InterPro" id="IPR004580">
    <property type="entry name" value="Rad18_fungi"/>
</dbReference>
<evidence type="ECO:0000256" key="8">
    <source>
        <dbReference type="ARBA" id="ARBA00022763"/>
    </source>
</evidence>
<gene>
    <name evidence="21" type="ORF">FB567DRAFT_440506</name>
</gene>
<evidence type="ECO:0000256" key="11">
    <source>
        <dbReference type="ARBA" id="ARBA00022833"/>
    </source>
</evidence>
<proteinExistence type="inferred from homology"/>
<dbReference type="InterPro" id="IPR017907">
    <property type="entry name" value="Znf_RING_CS"/>
</dbReference>
<keyword evidence="15 17" id="KW-0539">Nucleus</keyword>
<feature type="compositionally biased region" description="Low complexity" evidence="18">
    <location>
        <begin position="190"/>
        <end position="201"/>
    </location>
</feature>
<dbReference type="SMART" id="SM00513">
    <property type="entry name" value="SAP"/>
    <property type="match status" value="1"/>
</dbReference>
<dbReference type="InterPro" id="IPR003613">
    <property type="entry name" value="Ubox_domain"/>
</dbReference>
<keyword evidence="8 17" id="KW-0227">DNA damage</keyword>
<dbReference type="GO" id="GO:0006513">
    <property type="term" value="P:protein monoubiquitination"/>
    <property type="evidence" value="ECO:0007669"/>
    <property type="project" value="InterPro"/>
</dbReference>
<comment type="subcellular location">
    <subcellularLocation>
        <location evidence="2 17">Nucleus</location>
    </subcellularLocation>
</comment>
<dbReference type="InterPro" id="IPR003034">
    <property type="entry name" value="SAP_dom"/>
</dbReference>
<dbReference type="FunFam" id="3.30.40.10:FF:000172">
    <property type="entry name" value="E3 ubiquitin-protein ligase RAD18"/>
    <property type="match status" value="1"/>
</dbReference>
<feature type="compositionally biased region" description="Basic and acidic residues" evidence="18">
    <location>
        <begin position="455"/>
        <end position="470"/>
    </location>
</feature>
<dbReference type="SUPFAM" id="SSF57850">
    <property type="entry name" value="RING/U-box"/>
    <property type="match status" value="1"/>
</dbReference>
<evidence type="ECO:0000256" key="15">
    <source>
        <dbReference type="ARBA" id="ARBA00023242"/>
    </source>
</evidence>
<dbReference type="OrthoDB" id="9049620at2759"/>
<dbReference type="InterPro" id="IPR006642">
    <property type="entry name" value="Rad18_UBZ4"/>
</dbReference>
<feature type="domain" description="RING-type" evidence="19">
    <location>
        <begin position="92"/>
        <end position="130"/>
    </location>
</feature>
<keyword evidence="11 17" id="KW-0862">Zinc</keyword>
<dbReference type="PROSITE" id="PS50089">
    <property type="entry name" value="ZF_RING_2"/>
    <property type="match status" value="1"/>
</dbReference>
<keyword evidence="12" id="KW-0697">Rotamase</keyword>
<dbReference type="GO" id="GO:0061630">
    <property type="term" value="F:ubiquitin protein ligase activity"/>
    <property type="evidence" value="ECO:0007669"/>
    <property type="project" value="UniProtKB-UniRule"/>
</dbReference>
<feature type="compositionally biased region" description="Basic and acidic residues" evidence="18">
    <location>
        <begin position="366"/>
        <end position="391"/>
    </location>
</feature>
<organism evidence="21 22">
    <name type="scientific">Paraphoma chrysanthemicola</name>
    <dbReference type="NCBI Taxonomy" id="798071"/>
    <lineage>
        <taxon>Eukaryota</taxon>
        <taxon>Fungi</taxon>
        <taxon>Dikarya</taxon>
        <taxon>Ascomycota</taxon>
        <taxon>Pezizomycotina</taxon>
        <taxon>Dothideomycetes</taxon>
        <taxon>Pleosporomycetidae</taxon>
        <taxon>Pleosporales</taxon>
        <taxon>Pleosporineae</taxon>
        <taxon>Phaeosphaeriaceae</taxon>
        <taxon>Paraphoma</taxon>
    </lineage>
</organism>
<evidence type="ECO:0000256" key="6">
    <source>
        <dbReference type="ARBA" id="ARBA00022679"/>
    </source>
</evidence>
<feature type="region of interest" description="Disordered" evidence="18">
    <location>
        <begin position="354"/>
        <end position="550"/>
    </location>
</feature>
<feature type="domain" description="SAP" evidence="20">
    <location>
        <begin position="297"/>
        <end position="331"/>
    </location>
</feature>
<dbReference type="Gene3D" id="3.30.40.10">
    <property type="entry name" value="Zinc/RING finger domain, C3HC4 (zinc finger)"/>
    <property type="match status" value="1"/>
</dbReference>
<keyword evidence="12" id="KW-0413">Isomerase</keyword>
<keyword evidence="6 17" id="KW-0808">Transferase</keyword>
<evidence type="ECO:0000256" key="3">
    <source>
        <dbReference type="ARBA" id="ARBA00004906"/>
    </source>
</evidence>
<comment type="catalytic activity">
    <reaction evidence="1 17">
        <text>S-ubiquitinyl-[E2 ubiquitin-conjugating enzyme]-L-cysteine + [acceptor protein]-L-lysine = [E2 ubiquitin-conjugating enzyme]-L-cysteine + N(6)-ubiquitinyl-[acceptor protein]-L-lysine.</text>
        <dbReference type="EC" id="2.3.2.27"/>
    </reaction>
</comment>
<evidence type="ECO:0000256" key="16">
    <source>
        <dbReference type="PROSITE-ProRule" id="PRU00175"/>
    </source>
</evidence>
<dbReference type="GO" id="GO:0003697">
    <property type="term" value="F:single-stranded DNA binding"/>
    <property type="evidence" value="ECO:0007669"/>
    <property type="project" value="UniProtKB-UniRule"/>
</dbReference>
<dbReference type="EC" id="2.3.2.27" evidence="17"/>
<feature type="compositionally biased region" description="Polar residues" evidence="18">
    <location>
        <begin position="44"/>
        <end position="55"/>
    </location>
</feature>
<reference evidence="21" key="1">
    <citation type="journal article" date="2021" name="Nat. Commun.">
        <title>Genetic determinants of endophytism in the Arabidopsis root mycobiome.</title>
        <authorList>
            <person name="Mesny F."/>
            <person name="Miyauchi S."/>
            <person name="Thiergart T."/>
            <person name="Pickel B."/>
            <person name="Atanasova L."/>
            <person name="Karlsson M."/>
            <person name="Huettel B."/>
            <person name="Barry K.W."/>
            <person name="Haridas S."/>
            <person name="Chen C."/>
            <person name="Bauer D."/>
            <person name="Andreopoulos W."/>
            <person name="Pangilinan J."/>
            <person name="LaButti K."/>
            <person name="Riley R."/>
            <person name="Lipzen A."/>
            <person name="Clum A."/>
            <person name="Drula E."/>
            <person name="Henrissat B."/>
            <person name="Kohler A."/>
            <person name="Grigoriev I.V."/>
            <person name="Martin F.M."/>
            <person name="Hacquard S."/>
        </authorList>
    </citation>
    <scope>NUCLEOTIDE SEQUENCE</scope>
    <source>
        <strain evidence="21">MPI-SDFR-AT-0120</strain>
    </source>
</reference>
<dbReference type="GO" id="GO:0006281">
    <property type="term" value="P:DNA repair"/>
    <property type="evidence" value="ECO:0007669"/>
    <property type="project" value="UniProtKB-KW"/>
</dbReference>
<keyword evidence="13 17" id="KW-0238">DNA-binding</keyword>
<dbReference type="PANTHER" id="PTHR14134:SF2">
    <property type="entry name" value="E3 UBIQUITIN-PROTEIN LIGASE RAD18"/>
    <property type="match status" value="1"/>
</dbReference>
<dbReference type="Proteomes" id="UP000813461">
    <property type="component" value="Unassembled WGS sequence"/>
</dbReference>
<dbReference type="SMART" id="SM00734">
    <property type="entry name" value="ZnF_Rad18"/>
    <property type="match status" value="1"/>
</dbReference>
<dbReference type="PROSITE" id="PS50800">
    <property type="entry name" value="SAP"/>
    <property type="match status" value="1"/>
</dbReference>
<evidence type="ECO:0000313" key="21">
    <source>
        <dbReference type="EMBL" id="KAH7088897.1"/>
    </source>
</evidence>
<name>A0A8K0VZL7_9PLEO</name>
<evidence type="ECO:0000313" key="22">
    <source>
        <dbReference type="Proteomes" id="UP000813461"/>
    </source>
</evidence>